<feature type="domain" description="Sulfatase N-terminal" evidence="2">
    <location>
        <begin position="31"/>
        <end position="360"/>
    </location>
</feature>
<dbReference type="EMBL" id="JABANE010000152">
    <property type="protein sequence ID" value="NME72335.1"/>
    <property type="molecule type" value="Genomic_DNA"/>
</dbReference>
<proteinExistence type="predicted"/>
<dbReference type="CDD" id="cd16142">
    <property type="entry name" value="ARS_like"/>
    <property type="match status" value="1"/>
</dbReference>
<dbReference type="PANTHER" id="PTHR43751:SF2">
    <property type="entry name" value="SULFATASE N-TERMINAL DOMAIN-CONTAINING PROTEIN"/>
    <property type="match status" value="1"/>
</dbReference>
<comment type="caution">
    <text evidence="3">The sequence shown here is derived from an EMBL/GenBank/DDBJ whole genome shotgun (WGS) entry which is preliminary data.</text>
</comment>
<evidence type="ECO:0000259" key="2">
    <source>
        <dbReference type="Pfam" id="PF00884"/>
    </source>
</evidence>
<evidence type="ECO:0000313" key="3">
    <source>
        <dbReference type="EMBL" id="NME72335.1"/>
    </source>
</evidence>
<dbReference type="SUPFAM" id="SSF53649">
    <property type="entry name" value="Alkaline phosphatase-like"/>
    <property type="match status" value="1"/>
</dbReference>
<dbReference type="InterPro" id="IPR052701">
    <property type="entry name" value="GAG_Ulvan_Degrading_Sulfatases"/>
</dbReference>
<dbReference type="Gene3D" id="3.40.720.10">
    <property type="entry name" value="Alkaline Phosphatase, subunit A"/>
    <property type="match status" value="1"/>
</dbReference>
<keyword evidence="1" id="KW-0732">Signal</keyword>
<evidence type="ECO:0000313" key="4">
    <source>
        <dbReference type="Proteomes" id="UP000576082"/>
    </source>
</evidence>
<dbReference type="RefSeq" id="WP_169660529.1">
    <property type="nucleotide sequence ID" value="NZ_JABANE010000152.1"/>
</dbReference>
<name>A0A7X9S0X4_9BACT</name>
<dbReference type="Proteomes" id="UP000576082">
    <property type="component" value="Unassembled WGS sequence"/>
</dbReference>
<dbReference type="Pfam" id="PF00884">
    <property type="entry name" value="Sulfatase"/>
    <property type="match status" value="1"/>
</dbReference>
<feature type="signal peptide" evidence="1">
    <location>
        <begin position="1"/>
        <end position="19"/>
    </location>
</feature>
<feature type="chain" id="PRO_5031541158" evidence="1">
    <location>
        <begin position="20"/>
        <end position="523"/>
    </location>
</feature>
<sequence length="523" mass="59813">MKKTILVLLSLGIALCSYASEKPEKKTPKKPNIVILWGDDIGQFNLSFWNRGQMGYMTPNIDRIAEEGIAFTDYYGEQSCTAGRSSFLTGQNPIRSGLSKVGLPGANAGFRPEHPSMAWLLKREGYATAQFGKNHFGDRDEMLPTNHGFDEFFGNLYHLNAEEEPEHPDYPQDDWFKDKFGPRGVIHSYADGRVTDTGPLTKKRMETVDREITERAIEWVGEKAKEDAPFFLWYNTVGMHFPTYRADDIKGISGQGGDSFYADVMVDHDRNIGKILAKLEELGVMENTIIMYSTDNGPHYNEWPDGAVTPYRSEKNTNWEGAYRVPCHVMWKGTIPEGKILTGIVSHQDWLPTVMAAVGVTDIKAQLEKGVDYANRKVQTTIDGFNMLPYFKGETKESPRRNFIYTSDDGDVTAVRMDDWKVVFMEQRARTMQVWAEPFVPLRLPKIFNIRRDPYERADTDSNSYWAWLAKRAPYIYKAGATVGEFIQSLYKYPQIEKIDSFSIDGAMDDFKRWNEERLKSKQ</sequence>
<reference evidence="3 4" key="1">
    <citation type="submission" date="2020-04" db="EMBL/GenBank/DDBJ databases">
        <title>Flammeovirga sp. SR4, a novel species isolated from seawater.</title>
        <authorList>
            <person name="Wang X."/>
        </authorList>
    </citation>
    <scope>NUCLEOTIDE SEQUENCE [LARGE SCALE GENOMIC DNA]</scope>
    <source>
        <strain evidence="3 4">ATCC 23126</strain>
    </source>
</reference>
<dbReference type="Gene3D" id="3.30.1120.10">
    <property type="match status" value="1"/>
</dbReference>
<dbReference type="PANTHER" id="PTHR43751">
    <property type="entry name" value="SULFATASE"/>
    <property type="match status" value="1"/>
</dbReference>
<accession>A0A7X9S0X4</accession>
<dbReference type="InterPro" id="IPR000917">
    <property type="entry name" value="Sulfatase_N"/>
</dbReference>
<keyword evidence="4" id="KW-1185">Reference proteome</keyword>
<protein>
    <submittedName>
        <fullName evidence="3">Arylsulfatase</fullName>
    </submittedName>
</protein>
<dbReference type="InterPro" id="IPR017850">
    <property type="entry name" value="Alkaline_phosphatase_core_sf"/>
</dbReference>
<evidence type="ECO:0000256" key="1">
    <source>
        <dbReference type="SAM" id="SignalP"/>
    </source>
</evidence>
<dbReference type="AlphaFoldDB" id="A0A7X9S0X4"/>
<gene>
    <name evidence="3" type="ORF">HHU12_30520</name>
</gene>
<organism evidence="3 4">
    <name type="scientific">Flammeovirga aprica JL-4</name>
    <dbReference type="NCBI Taxonomy" id="694437"/>
    <lineage>
        <taxon>Bacteria</taxon>
        <taxon>Pseudomonadati</taxon>
        <taxon>Bacteroidota</taxon>
        <taxon>Cytophagia</taxon>
        <taxon>Cytophagales</taxon>
        <taxon>Flammeovirgaceae</taxon>
        <taxon>Flammeovirga</taxon>
    </lineage>
</organism>